<name>A0A1W1IGA3_9LACT</name>
<dbReference type="RefSeq" id="WP_086942846.1">
    <property type="nucleotide sequence ID" value="NZ_FONM01000011.1"/>
</dbReference>
<keyword evidence="1 2" id="KW-0808">Transferase</keyword>
<accession>A0A1W1IGA3</accession>
<reference evidence="3" key="1">
    <citation type="submission" date="2016-04" db="EMBL/GenBank/DDBJ databases">
        <authorList>
            <person name="Strepis N."/>
        </authorList>
    </citation>
    <scope>NUCLEOTIDE SEQUENCE [LARGE SCALE GENOMIC DNA]</scope>
</reference>
<dbReference type="Gene3D" id="3.40.50.2300">
    <property type="match status" value="1"/>
</dbReference>
<sequence>MTVSIMLACTGGFSTSILVEWVKNTAKEKVDKLIQNIDILLLGLQVGYMEESVNYSRPKPRASYELLPYLRMSLQAAGMDIE</sequence>
<dbReference type="GO" id="GO:0008982">
    <property type="term" value="F:protein-N(PI)-phosphohistidine-sugar phosphotransferase activity"/>
    <property type="evidence" value="ECO:0007669"/>
    <property type="project" value="InterPro"/>
</dbReference>
<dbReference type="OrthoDB" id="9808134at2"/>
<organism evidence="2 3">
    <name type="scientific">Trichococcus pasteurii</name>
    <dbReference type="NCBI Taxonomy" id="43064"/>
    <lineage>
        <taxon>Bacteria</taxon>
        <taxon>Bacillati</taxon>
        <taxon>Bacillota</taxon>
        <taxon>Bacilli</taxon>
        <taxon>Lactobacillales</taxon>
        <taxon>Carnobacteriaceae</taxon>
        <taxon>Trichococcus</taxon>
    </lineage>
</organism>
<dbReference type="InterPro" id="IPR036095">
    <property type="entry name" value="PTS_EIIB-like_sf"/>
</dbReference>
<evidence type="ECO:0000313" key="3">
    <source>
        <dbReference type="Proteomes" id="UP000195985"/>
    </source>
</evidence>
<dbReference type="SUPFAM" id="SSF52794">
    <property type="entry name" value="PTS system IIB component-like"/>
    <property type="match status" value="1"/>
</dbReference>
<dbReference type="GO" id="GO:0009401">
    <property type="term" value="P:phosphoenolpyruvate-dependent sugar phosphotransferase system"/>
    <property type="evidence" value="ECO:0007669"/>
    <property type="project" value="InterPro"/>
</dbReference>
<dbReference type="Proteomes" id="UP000195985">
    <property type="component" value="Unassembled WGS sequence"/>
</dbReference>
<evidence type="ECO:0000313" key="2">
    <source>
        <dbReference type="EMBL" id="SLM52048.1"/>
    </source>
</evidence>
<dbReference type="AlphaFoldDB" id="A0A1W1IGA3"/>
<dbReference type="EMBL" id="FWEY01000004">
    <property type="protein sequence ID" value="SLM52048.1"/>
    <property type="molecule type" value="Genomic_DNA"/>
</dbReference>
<keyword evidence="3" id="KW-1185">Reference proteome</keyword>
<gene>
    <name evidence="2" type="ORF">TPAS_1728</name>
</gene>
<proteinExistence type="predicted"/>
<evidence type="ECO:0000256" key="1">
    <source>
        <dbReference type="ARBA" id="ARBA00022679"/>
    </source>
</evidence>
<protein>
    <submittedName>
        <fullName evidence="2">Phosphotransferase system eiib component type 2/3</fullName>
    </submittedName>
</protein>